<dbReference type="Proteomes" id="UP000560000">
    <property type="component" value="Unassembled WGS sequence"/>
</dbReference>
<dbReference type="AlphaFoldDB" id="A0A841KLY9"/>
<comment type="caution">
    <text evidence="1">The sequence shown here is derived from an EMBL/GenBank/DDBJ whole genome shotgun (WGS) entry which is preliminary data.</text>
</comment>
<protein>
    <submittedName>
        <fullName evidence="1">Uncharacterized protein</fullName>
    </submittedName>
</protein>
<name>A0A841KLY9_9GAMM</name>
<reference evidence="1 2" key="1">
    <citation type="submission" date="2020-08" db="EMBL/GenBank/DDBJ databases">
        <title>Genomic Encyclopedia of Type Strains, Phase IV (KMG-IV): sequencing the most valuable type-strain genomes for metagenomic binning, comparative biology and taxonomic classification.</title>
        <authorList>
            <person name="Goeker M."/>
        </authorList>
    </citation>
    <scope>NUCLEOTIDE SEQUENCE [LARGE SCALE GENOMIC DNA]</scope>
    <source>
        <strain evidence="1 2">DSM 107085</strain>
    </source>
</reference>
<evidence type="ECO:0000313" key="2">
    <source>
        <dbReference type="Proteomes" id="UP000560000"/>
    </source>
</evidence>
<accession>A0A841KLY9</accession>
<proteinExistence type="predicted"/>
<gene>
    <name evidence="1" type="ORF">HNQ86_000423</name>
</gene>
<organism evidence="1 2">
    <name type="scientific">Oleiagrimonas soli</name>
    <dbReference type="NCBI Taxonomy" id="1543381"/>
    <lineage>
        <taxon>Bacteria</taxon>
        <taxon>Pseudomonadati</taxon>
        <taxon>Pseudomonadota</taxon>
        <taxon>Gammaproteobacteria</taxon>
        <taxon>Lysobacterales</taxon>
        <taxon>Rhodanobacteraceae</taxon>
        <taxon>Oleiagrimonas</taxon>
    </lineage>
</organism>
<sequence length="127" mass="14291">MDSQTSARVETLKASIRMDGREPGERLLSVQDRDGMKRHIEGRIADLRNLLDRWGGGAHVCHALLRRGTASPCLPEKIHACRKRSMLPEKIHVAGKDPCCRKRSMLPEKIHVAGKEKSPRKAGFFLE</sequence>
<evidence type="ECO:0000313" key="1">
    <source>
        <dbReference type="EMBL" id="MBB6183078.1"/>
    </source>
</evidence>
<dbReference type="EMBL" id="JACHET010000001">
    <property type="protein sequence ID" value="MBB6183078.1"/>
    <property type="molecule type" value="Genomic_DNA"/>
</dbReference>
<dbReference type="RefSeq" id="WP_152569302.1">
    <property type="nucleotide sequence ID" value="NZ_JACHET010000001.1"/>
</dbReference>